<feature type="signal peptide" evidence="1">
    <location>
        <begin position="1"/>
        <end position="27"/>
    </location>
</feature>
<dbReference type="GO" id="GO:0004252">
    <property type="term" value="F:serine-type endopeptidase activity"/>
    <property type="evidence" value="ECO:0007669"/>
    <property type="project" value="InterPro"/>
</dbReference>
<dbReference type="Gene3D" id="2.40.10.10">
    <property type="entry name" value="Trypsin-like serine proteases"/>
    <property type="match status" value="1"/>
</dbReference>
<dbReference type="PROSITE" id="PS50240">
    <property type="entry name" value="TRYPSIN_DOM"/>
    <property type="match status" value="1"/>
</dbReference>
<gene>
    <name evidence="3" type="primary">VSPTL</name>
    <name evidence="3" type="ORF">CM83_19873</name>
</gene>
<proteinExistence type="predicted"/>
<dbReference type="InterPro" id="IPR009003">
    <property type="entry name" value="Peptidase_S1_PA"/>
</dbReference>
<dbReference type="InterPro" id="IPR043504">
    <property type="entry name" value="Peptidase_S1_PA_chymotrypsin"/>
</dbReference>
<evidence type="ECO:0000313" key="3">
    <source>
        <dbReference type="EMBL" id="JAG18732.1"/>
    </source>
</evidence>
<evidence type="ECO:0000259" key="2">
    <source>
        <dbReference type="PROSITE" id="PS50240"/>
    </source>
</evidence>
<reference evidence="3" key="1">
    <citation type="journal article" date="2014" name="PLoS ONE">
        <title>Transcriptome-Based Identification of ABC Transporters in the Western Tarnished Plant Bug Lygus hesperus.</title>
        <authorList>
            <person name="Hull J.J."/>
            <person name="Chaney K."/>
            <person name="Geib S.M."/>
            <person name="Fabrick J.A."/>
            <person name="Brent C.S."/>
            <person name="Walsh D."/>
            <person name="Lavine L.C."/>
        </authorList>
    </citation>
    <scope>NUCLEOTIDE SEQUENCE</scope>
</reference>
<accession>A0A0A9XDC9</accession>
<dbReference type="InterPro" id="IPR001254">
    <property type="entry name" value="Trypsin_dom"/>
</dbReference>
<name>A0A0A9XDC9_LYGHE</name>
<evidence type="ECO:0000256" key="1">
    <source>
        <dbReference type="SAM" id="SignalP"/>
    </source>
</evidence>
<dbReference type="GO" id="GO:0006508">
    <property type="term" value="P:proteolysis"/>
    <property type="evidence" value="ECO:0007669"/>
    <property type="project" value="UniProtKB-KW"/>
</dbReference>
<dbReference type="AlphaFoldDB" id="A0A0A9XDC9"/>
<keyword evidence="1" id="KW-0732">Signal</keyword>
<feature type="chain" id="PRO_5002052835" evidence="1">
    <location>
        <begin position="28"/>
        <end position="470"/>
    </location>
</feature>
<protein>
    <submittedName>
        <fullName evidence="3">Snake venom serine protease BthaTL</fullName>
    </submittedName>
</protein>
<organism evidence="3">
    <name type="scientific">Lygus hesperus</name>
    <name type="common">Western plant bug</name>
    <dbReference type="NCBI Taxonomy" id="30085"/>
    <lineage>
        <taxon>Eukaryota</taxon>
        <taxon>Metazoa</taxon>
        <taxon>Ecdysozoa</taxon>
        <taxon>Arthropoda</taxon>
        <taxon>Hexapoda</taxon>
        <taxon>Insecta</taxon>
        <taxon>Pterygota</taxon>
        <taxon>Neoptera</taxon>
        <taxon>Paraneoptera</taxon>
        <taxon>Hemiptera</taxon>
        <taxon>Heteroptera</taxon>
        <taxon>Panheteroptera</taxon>
        <taxon>Cimicomorpha</taxon>
        <taxon>Miridae</taxon>
        <taxon>Mirini</taxon>
        <taxon>Lygus</taxon>
    </lineage>
</organism>
<dbReference type="EMBL" id="GBHO01024872">
    <property type="protein sequence ID" value="JAG18732.1"/>
    <property type="molecule type" value="Transcribed_RNA"/>
</dbReference>
<keyword evidence="3" id="KW-0378">Hydrolase</keyword>
<sequence length="470" mass="54039">MSPRTAMKSWALVSFLVTTWLVCRVRSWESDFLEGYYSADDQNAEANAVVETARTKRIIHGLHFQKESLIGPQYFRVLSFYVVMSHSHRCSSAYLKRFFNTFKDADLSAPFVAHCVSARRDPRCSGALIAPHIVQTACHCLATFYKLIPQRKEVNALEKSVWEDHVFVFRPMEDPSKLFNDHKSKMNVRNYISEPFLTVMAERQFMFSKKYYVHQKCARLTKHIFSHDFGLIILNNHYLVQPKYAQLANFRPKGLPKSAEPPAQDESVMAPTYTLAQAEENWMWANRVQPTCLIIGSGWFKWSYGVLKDIPLPFHVEYLWREMTAYVTCASWMRKTHLQNIDTEEGWIVDVNGENTTYRQLATWMCTFPSSRLQRGFAAVGDDGGPVMCDGRFIGVLGSGFPASDVRLDKPVSQVELVHSLNYAPESLAEHRTALLDLAEDRRSFLDPQFPKFNPAVYFNLAREKKVDPI</sequence>
<reference evidence="3" key="2">
    <citation type="submission" date="2014-07" db="EMBL/GenBank/DDBJ databases">
        <authorList>
            <person name="Hull J."/>
        </authorList>
    </citation>
    <scope>NUCLEOTIDE SEQUENCE</scope>
</reference>
<feature type="domain" description="Peptidase S1" evidence="2">
    <location>
        <begin position="110"/>
        <end position="429"/>
    </location>
</feature>
<keyword evidence="3" id="KW-0645">Protease</keyword>
<dbReference type="SUPFAM" id="SSF50494">
    <property type="entry name" value="Trypsin-like serine proteases"/>
    <property type="match status" value="1"/>
</dbReference>